<dbReference type="VEuPathDB" id="TriTrypDB:TcIL3000_0_23720"/>
<evidence type="ECO:0000313" key="3">
    <source>
        <dbReference type="Proteomes" id="UP000000702"/>
    </source>
</evidence>
<dbReference type="PANTHER" id="PTHR21290">
    <property type="entry name" value="SPHINGOMYELIN SYNTHETASE"/>
    <property type="match status" value="1"/>
</dbReference>
<dbReference type="InterPro" id="IPR045221">
    <property type="entry name" value="Sphingomyelin_synth-like"/>
</dbReference>
<dbReference type="GO" id="GO:0046513">
    <property type="term" value="P:ceramide biosynthetic process"/>
    <property type="evidence" value="ECO:0007669"/>
    <property type="project" value="TreeGrafter"/>
</dbReference>
<dbReference type="Proteomes" id="UP000000702">
    <property type="component" value="Unassembled WGS sequence"/>
</dbReference>
<dbReference type="AlphaFoldDB" id="F9WJQ3"/>
<dbReference type="GO" id="GO:0047493">
    <property type="term" value="F:ceramide cholinephosphotransferase activity"/>
    <property type="evidence" value="ECO:0007669"/>
    <property type="project" value="TreeGrafter"/>
</dbReference>
<organism evidence="2 3">
    <name type="scientific">Trypanosoma congolense (strain IL3000)</name>
    <dbReference type="NCBI Taxonomy" id="1068625"/>
    <lineage>
        <taxon>Eukaryota</taxon>
        <taxon>Discoba</taxon>
        <taxon>Euglenozoa</taxon>
        <taxon>Kinetoplastea</taxon>
        <taxon>Metakinetoplastina</taxon>
        <taxon>Trypanosomatida</taxon>
        <taxon>Trypanosomatidae</taxon>
        <taxon>Trypanosoma</taxon>
        <taxon>Nannomonas</taxon>
    </lineage>
</organism>
<sequence length="290" mass="32731">MFMGLWEIVSSNTHSPCTCCYEYPHWCLSPATHPLLPIHTLGLEATVMSERQATRCSNHLRGRWRTPLPLWTQLMRFLLVLLISTFIIAVALVVSHERMPDPKVTKPLPDLGFEIFAKVPKLSLLADLSIGCLSVLSAFTSLKLYLLHRQAMGLGEVEPSFKIPVLNRLLFSVWMCKENCSLELRNVHLIAWIRFVTSYSLLLLFRSVVIVTTELPTPVDKCQDPPKITNPFEEHNTHCHNGWGWFPSTVATSCSVATLSYSLCTLCFSGCTGRWCPGGFRPVRPVGRYI</sequence>
<evidence type="ECO:0000313" key="2">
    <source>
        <dbReference type="EMBL" id="CCD17561.1"/>
    </source>
</evidence>
<dbReference type="GO" id="GO:0033188">
    <property type="term" value="F:sphingomyelin synthase activity"/>
    <property type="evidence" value="ECO:0007669"/>
    <property type="project" value="TreeGrafter"/>
</dbReference>
<feature type="non-terminal residue" evidence="2">
    <location>
        <position position="290"/>
    </location>
</feature>
<reference evidence="3" key="1">
    <citation type="submission" date="2011-07" db="EMBL/GenBank/DDBJ databases">
        <title>Divergent evolution of antigenic variation in African trypanosomes.</title>
        <authorList>
            <person name="Jackson A.P."/>
            <person name="Berry A."/>
            <person name="Allison H.C."/>
            <person name="Burton P."/>
            <person name="Anderson J."/>
            <person name="Aslett M."/>
            <person name="Brown R."/>
            <person name="Corton N."/>
            <person name="Harris D."/>
            <person name="Hauser H."/>
            <person name="Gamble J."/>
            <person name="Gilderthorp R."/>
            <person name="McQuillan J."/>
            <person name="Quail M.A."/>
            <person name="Sanders M."/>
            <person name="Van Tonder A."/>
            <person name="Ginger M.L."/>
            <person name="Donelson J.E."/>
            <person name="Field M.C."/>
            <person name="Barry J.D."/>
            <person name="Berriman M."/>
            <person name="Hertz-Fowler C."/>
        </authorList>
    </citation>
    <scope>NUCLEOTIDE SEQUENCE [LARGE SCALE GENOMIC DNA]</scope>
    <source>
        <strain evidence="3">IL3000</strain>
    </source>
</reference>
<accession>F9WJQ3</accession>
<protein>
    <submittedName>
        <fullName evidence="2">WGS project CAEQ00000000 data, annotated contig 936</fullName>
    </submittedName>
</protein>
<keyword evidence="1" id="KW-0812">Transmembrane</keyword>
<dbReference type="EMBL" id="CAEQ01002754">
    <property type="protein sequence ID" value="CCD17561.1"/>
    <property type="molecule type" value="Genomic_DNA"/>
</dbReference>
<keyword evidence="1" id="KW-1133">Transmembrane helix</keyword>
<name>F9WJQ3_TRYCI</name>
<dbReference type="PANTHER" id="PTHR21290:SF25">
    <property type="entry name" value="SPHINGOMYELIN SYNTHASE-RELATED PROTEIN 1"/>
    <property type="match status" value="1"/>
</dbReference>
<comment type="caution">
    <text evidence="2">The sequence shown here is derived from an EMBL/GenBank/DDBJ whole genome shotgun (WGS) entry which is preliminary data.</text>
</comment>
<evidence type="ECO:0000256" key="1">
    <source>
        <dbReference type="SAM" id="Phobius"/>
    </source>
</evidence>
<dbReference type="GO" id="GO:0005789">
    <property type="term" value="C:endoplasmic reticulum membrane"/>
    <property type="evidence" value="ECO:0007669"/>
    <property type="project" value="TreeGrafter"/>
</dbReference>
<dbReference type="GO" id="GO:0000139">
    <property type="term" value="C:Golgi membrane"/>
    <property type="evidence" value="ECO:0007669"/>
    <property type="project" value="TreeGrafter"/>
</dbReference>
<proteinExistence type="predicted"/>
<keyword evidence="3" id="KW-1185">Reference proteome</keyword>
<reference evidence="2 3" key="2">
    <citation type="journal article" date="2012" name="Proc. Natl. Acad. Sci. U.S.A.">
        <title>Antigenic diversity is generated by distinct evolutionary mechanisms in African trypanosome species.</title>
        <authorList>
            <person name="Jackson A.P."/>
            <person name="Berry A."/>
            <person name="Aslett M."/>
            <person name="Allison H.C."/>
            <person name="Burton P."/>
            <person name="Vavrova-Anderson J."/>
            <person name="Brown R."/>
            <person name="Browne H."/>
            <person name="Corton N."/>
            <person name="Hauser H."/>
            <person name="Gamble J."/>
            <person name="Gilderthorp R."/>
            <person name="Marcello L."/>
            <person name="McQuillan J."/>
            <person name="Otto T.D."/>
            <person name="Quail M.A."/>
            <person name="Sanders M.J."/>
            <person name="van Tonder A."/>
            <person name="Ginger M.L."/>
            <person name="Field M.C."/>
            <person name="Barry J.D."/>
            <person name="Hertz-Fowler C."/>
            <person name="Berriman M."/>
        </authorList>
    </citation>
    <scope>NUCLEOTIDE SEQUENCE [LARGE SCALE GENOMIC DNA]</scope>
    <source>
        <strain evidence="2 3">IL3000</strain>
    </source>
</reference>
<gene>
    <name evidence="2" type="ORF">TCIL3000_0_23720</name>
</gene>
<keyword evidence="1" id="KW-0472">Membrane</keyword>
<feature type="transmembrane region" description="Helical" evidence="1">
    <location>
        <begin position="74"/>
        <end position="94"/>
    </location>
</feature>
<dbReference type="GO" id="GO:0005886">
    <property type="term" value="C:plasma membrane"/>
    <property type="evidence" value="ECO:0007669"/>
    <property type="project" value="TreeGrafter"/>
</dbReference>